<dbReference type="GeneTree" id="ENSGT01060000253434"/>
<reference evidence="1" key="1">
    <citation type="submission" date="2020-07" db="EMBL/GenBank/DDBJ databases">
        <title>A long reads based de novo assembly of the rainbow trout Arlee double haploid line genome.</title>
        <authorList>
            <person name="Gao G."/>
            <person name="Palti Y."/>
        </authorList>
    </citation>
    <scope>NUCLEOTIDE SEQUENCE [LARGE SCALE GENOMIC DNA]</scope>
</reference>
<name>A0A8C7T1C9_ONCMY</name>
<dbReference type="Ensembl" id="ENSOMYT00000079958.2">
    <property type="protein sequence ID" value="ENSOMYP00000073429.2"/>
    <property type="gene ID" value="ENSOMYG00000033907.2"/>
</dbReference>
<reference evidence="1" key="2">
    <citation type="submission" date="2025-08" db="UniProtKB">
        <authorList>
            <consortium name="Ensembl"/>
        </authorList>
    </citation>
    <scope>IDENTIFICATION</scope>
</reference>
<organism evidence="1 2">
    <name type="scientific">Oncorhynchus mykiss</name>
    <name type="common">Rainbow trout</name>
    <name type="synonym">Salmo gairdneri</name>
    <dbReference type="NCBI Taxonomy" id="8022"/>
    <lineage>
        <taxon>Eukaryota</taxon>
        <taxon>Metazoa</taxon>
        <taxon>Chordata</taxon>
        <taxon>Craniata</taxon>
        <taxon>Vertebrata</taxon>
        <taxon>Euteleostomi</taxon>
        <taxon>Actinopterygii</taxon>
        <taxon>Neopterygii</taxon>
        <taxon>Teleostei</taxon>
        <taxon>Protacanthopterygii</taxon>
        <taxon>Salmoniformes</taxon>
        <taxon>Salmonidae</taxon>
        <taxon>Salmoninae</taxon>
        <taxon>Oncorhynchus</taxon>
    </lineage>
</organism>
<sequence length="178" mass="19113">MWFTHLQPLWHSPLHWPCTNASRTDFEATGDREAMNDHSQVSFLEGAEQKEEGSDSQDVIGSQVGLSEEDLQALGTAITMVMRDGTTISLPTQQTDTTAMGHRHITMVTGEAKALQQVAIVTSEGVMTGNSLPAGVLLVNGTPIAFQQQTLEEAISMATAVIQQGGMVQDVDTSEGGW</sequence>
<evidence type="ECO:0000313" key="1">
    <source>
        <dbReference type="Ensembl" id="ENSOMYP00000073429.2"/>
    </source>
</evidence>
<protein>
    <submittedName>
        <fullName evidence="1">Uncharacterized protein</fullName>
    </submittedName>
</protein>
<dbReference type="Proteomes" id="UP000694395">
    <property type="component" value="Chromosome 17"/>
</dbReference>
<dbReference type="AlphaFoldDB" id="A0A8C7T1C9"/>
<evidence type="ECO:0000313" key="2">
    <source>
        <dbReference type="Proteomes" id="UP000694395"/>
    </source>
</evidence>
<proteinExistence type="predicted"/>
<accession>A0A8C7T1C9</accession>
<keyword evidence="2" id="KW-1185">Reference proteome</keyword>
<reference evidence="1" key="3">
    <citation type="submission" date="2025-09" db="UniProtKB">
        <authorList>
            <consortium name="Ensembl"/>
        </authorList>
    </citation>
    <scope>IDENTIFICATION</scope>
</reference>